<keyword evidence="5" id="KW-1185">Reference proteome</keyword>
<keyword evidence="1" id="KW-0378">Hydrolase</keyword>
<feature type="chain" id="PRO_5046280658" evidence="2">
    <location>
        <begin position="21"/>
        <end position="329"/>
    </location>
</feature>
<organism evidence="4 5">
    <name type="scientific">Luteibacter jiangsuensis</name>
    <dbReference type="NCBI Taxonomy" id="637577"/>
    <lineage>
        <taxon>Bacteria</taxon>
        <taxon>Pseudomonadati</taxon>
        <taxon>Pseudomonadota</taxon>
        <taxon>Gammaproteobacteria</taxon>
        <taxon>Lysobacterales</taxon>
        <taxon>Rhodanobacteraceae</taxon>
        <taxon>Luteibacter</taxon>
    </lineage>
</organism>
<reference evidence="4 5" key="1">
    <citation type="submission" date="2023-07" db="EMBL/GenBank/DDBJ databases">
        <title>Sorghum-associated microbial communities from plants grown in Nebraska, USA.</title>
        <authorList>
            <person name="Schachtman D."/>
        </authorList>
    </citation>
    <scope>NUCLEOTIDE SEQUENCE [LARGE SCALE GENOMIC DNA]</scope>
    <source>
        <strain evidence="4 5">CC60</strain>
    </source>
</reference>
<comment type="caution">
    <text evidence="4">The sequence shown here is derived from an EMBL/GenBank/DDBJ whole genome shotgun (WGS) entry which is preliminary data.</text>
</comment>
<name>A0ABT9SZP5_9GAMM</name>
<feature type="signal peptide" evidence="2">
    <location>
        <begin position="1"/>
        <end position="20"/>
    </location>
</feature>
<dbReference type="InterPro" id="IPR029058">
    <property type="entry name" value="AB_hydrolase_fold"/>
</dbReference>
<dbReference type="Gene3D" id="3.40.50.1820">
    <property type="entry name" value="alpha/beta hydrolase"/>
    <property type="match status" value="1"/>
</dbReference>
<dbReference type="SUPFAM" id="SSF53474">
    <property type="entry name" value="alpha/beta-Hydrolases"/>
    <property type="match status" value="1"/>
</dbReference>
<proteinExistence type="predicted"/>
<evidence type="ECO:0000256" key="2">
    <source>
        <dbReference type="SAM" id="SignalP"/>
    </source>
</evidence>
<dbReference type="PANTHER" id="PTHR48081:SF6">
    <property type="entry name" value="PEPTIDASE S9 PROLYL OLIGOPEPTIDASE CATALYTIC DOMAIN-CONTAINING PROTEIN"/>
    <property type="match status" value="1"/>
</dbReference>
<gene>
    <name evidence="4" type="ORF">J2T07_001589</name>
</gene>
<evidence type="ECO:0000313" key="4">
    <source>
        <dbReference type="EMBL" id="MDQ0009412.1"/>
    </source>
</evidence>
<evidence type="ECO:0000313" key="5">
    <source>
        <dbReference type="Proteomes" id="UP001237737"/>
    </source>
</evidence>
<dbReference type="InterPro" id="IPR050300">
    <property type="entry name" value="GDXG_lipolytic_enzyme"/>
</dbReference>
<protein>
    <submittedName>
        <fullName evidence="4">Acetyl esterase/lipase</fullName>
    </submittedName>
</protein>
<dbReference type="InterPro" id="IPR013094">
    <property type="entry name" value="AB_hydrolase_3"/>
</dbReference>
<accession>A0ABT9SZP5</accession>
<sequence>MKTTAWIGFVIALSAPIAAAVATTGSEPLLNRQDRPWQPVAPAVQTPLWPKGLSIAAPASPGHEVFGTGRGQIAGRPVTVVQHVSVPTMTIYRSSGKNTGAAVVVFPGGGYRVLAIDLEGTEVCDWLTPKGITCVVLKYRVPGSGPYWNDECNCRRVPAEPMALQDAQRAISLLREQATALGIDPHKIGVVGFSAGGRMVADVSNHPQRSYRPVDAADRQSARPDFAIALYPGHLWKKPGLTLDPGVKIDPHAPPTLIIQAENDPTDDIRESLTYYLALQQAKIPVEMHLYANGGHAFGLRKTADPITGWPSLAEHWMSTIGVVPSAGP</sequence>
<dbReference type="EMBL" id="JAUSSK010000002">
    <property type="protein sequence ID" value="MDQ0009412.1"/>
    <property type="molecule type" value="Genomic_DNA"/>
</dbReference>
<dbReference type="Proteomes" id="UP001237737">
    <property type="component" value="Unassembled WGS sequence"/>
</dbReference>
<evidence type="ECO:0000259" key="3">
    <source>
        <dbReference type="Pfam" id="PF07859"/>
    </source>
</evidence>
<evidence type="ECO:0000256" key="1">
    <source>
        <dbReference type="ARBA" id="ARBA00022801"/>
    </source>
</evidence>
<dbReference type="PANTHER" id="PTHR48081">
    <property type="entry name" value="AB HYDROLASE SUPERFAMILY PROTEIN C4A8.06C"/>
    <property type="match status" value="1"/>
</dbReference>
<keyword evidence="2" id="KW-0732">Signal</keyword>
<feature type="domain" description="Alpha/beta hydrolase fold-3" evidence="3">
    <location>
        <begin position="161"/>
        <end position="234"/>
    </location>
</feature>
<dbReference type="RefSeq" id="WP_306848801.1">
    <property type="nucleotide sequence ID" value="NZ_JAUSSK010000002.1"/>
</dbReference>
<dbReference type="Pfam" id="PF07859">
    <property type="entry name" value="Abhydrolase_3"/>
    <property type="match status" value="1"/>
</dbReference>